<evidence type="ECO:0000313" key="3">
    <source>
        <dbReference type="Proteomes" id="UP000019116"/>
    </source>
</evidence>
<reference evidence="2" key="1">
    <citation type="submission" date="2018-08" db="EMBL/GenBank/DDBJ databases">
        <authorList>
            <person name="Rossello M."/>
        </authorList>
    </citation>
    <scope>NUCLEOTIDE SEQUENCE [LARGE SCALE GENOMIC DNA]</scope>
    <source>
        <strain evidence="2">cv. Chinese Spring</strain>
    </source>
</reference>
<dbReference type="Pfam" id="PF23635">
    <property type="entry name" value="Beta-prop_AT5G49610-like"/>
    <property type="match status" value="1"/>
</dbReference>
<proteinExistence type="predicted"/>
<dbReference type="OrthoDB" id="599560at2759"/>
<dbReference type="Gramene" id="TraesCS5B02G341300.1">
    <property type="protein sequence ID" value="TraesCS5B02G341300.1"/>
    <property type="gene ID" value="TraesCS5B02G341300"/>
</dbReference>
<dbReference type="STRING" id="4565.A0A3B6LRV0"/>
<dbReference type="SUPFAM" id="SSF81383">
    <property type="entry name" value="F-box domain"/>
    <property type="match status" value="1"/>
</dbReference>
<protein>
    <recommendedName>
        <fullName evidence="1">F-box protein AT5G49610-like beta-propeller domain-containing protein</fullName>
    </recommendedName>
</protein>
<dbReference type="Gramene" id="TraesWEE_scaffold_066613_01G000200.1">
    <property type="protein sequence ID" value="TraesWEE_scaffold_066613_01G000200.1"/>
    <property type="gene ID" value="TraesWEE_scaffold_066613_01G000200"/>
</dbReference>
<dbReference type="EnsemblPlants" id="TraesCS5B02G341300.1">
    <property type="protein sequence ID" value="TraesCS5B02G341300.1"/>
    <property type="gene ID" value="TraesCS5B02G341300"/>
</dbReference>
<evidence type="ECO:0000259" key="1">
    <source>
        <dbReference type="Pfam" id="PF23635"/>
    </source>
</evidence>
<dbReference type="AlphaFoldDB" id="A0A3B6LRV0"/>
<dbReference type="Gramene" id="TraesCAD_scaffold_041545_01G000200.1">
    <property type="protein sequence ID" value="TraesCAD_scaffold_041545_01G000200.1"/>
    <property type="gene ID" value="TraesCAD_scaffold_041545_01G000200"/>
</dbReference>
<dbReference type="Gramene" id="TraesPARA_EIv1.0_1712430.1">
    <property type="protein sequence ID" value="TraesPARA_EIv1.0_1712430.1.CDS"/>
    <property type="gene ID" value="TraesPARA_EIv1.0_1712430"/>
</dbReference>
<dbReference type="SMR" id="A0A3B6LRV0"/>
<evidence type="ECO:0000313" key="2">
    <source>
        <dbReference type="EnsemblPlants" id="TraesCS5B02G341300.1"/>
    </source>
</evidence>
<reference evidence="2" key="2">
    <citation type="submission" date="2018-10" db="UniProtKB">
        <authorList>
            <consortium name="EnsemblPlants"/>
        </authorList>
    </citation>
    <scope>IDENTIFICATION</scope>
</reference>
<dbReference type="Proteomes" id="UP000019116">
    <property type="component" value="Chromosome 5B"/>
</dbReference>
<dbReference type="Gramene" id="TraesCS5B03G0859900.1">
    <property type="protein sequence ID" value="TraesCS5B03G0859900.1.CDS"/>
    <property type="gene ID" value="TraesCS5B03G0859900"/>
</dbReference>
<dbReference type="Gramene" id="TraesLDM5B03G02946810.1">
    <property type="protein sequence ID" value="TraesLDM5B03G02946810.1"/>
    <property type="gene ID" value="TraesLDM5B03G02946810"/>
</dbReference>
<dbReference type="InterPro" id="IPR056594">
    <property type="entry name" value="AT5G49610-like_b-prop"/>
</dbReference>
<dbReference type="Gramene" id="TraesNOR5B03G02971390.1">
    <property type="protein sequence ID" value="TraesNOR5B03G02971390.1"/>
    <property type="gene ID" value="TraesNOR5B03G02971390"/>
</dbReference>
<dbReference type="PANTHER" id="PTHR33207">
    <property type="entry name" value="F-BOX DOMAIN CONTAINING PROTEIN-RELATED"/>
    <property type="match status" value="1"/>
</dbReference>
<feature type="domain" description="F-box protein AT5G49610-like beta-propeller" evidence="1">
    <location>
        <begin position="125"/>
        <end position="396"/>
    </location>
</feature>
<dbReference type="InterPro" id="IPR036047">
    <property type="entry name" value="F-box-like_dom_sf"/>
</dbReference>
<dbReference type="PaxDb" id="4565-Traes_5BL_A0A0A5F56.2"/>
<accession>A0A3B6LRV0</accession>
<dbReference type="Gramene" id="TraesLAC5B03G02897810.1">
    <property type="protein sequence ID" value="TraesLAC5B03G02897810.1"/>
    <property type="gene ID" value="TraesLAC5B03G02897810"/>
</dbReference>
<name>A0A3B6LRV0_WHEAT</name>
<organism evidence="2">
    <name type="scientific">Triticum aestivum</name>
    <name type="common">Wheat</name>
    <dbReference type="NCBI Taxonomy" id="4565"/>
    <lineage>
        <taxon>Eukaryota</taxon>
        <taxon>Viridiplantae</taxon>
        <taxon>Streptophyta</taxon>
        <taxon>Embryophyta</taxon>
        <taxon>Tracheophyta</taxon>
        <taxon>Spermatophyta</taxon>
        <taxon>Magnoliopsida</taxon>
        <taxon>Liliopsida</taxon>
        <taxon>Poales</taxon>
        <taxon>Poaceae</taxon>
        <taxon>BOP clade</taxon>
        <taxon>Pooideae</taxon>
        <taxon>Triticodae</taxon>
        <taxon>Triticeae</taxon>
        <taxon>Triticinae</taxon>
        <taxon>Triticum</taxon>
    </lineage>
</organism>
<keyword evidence="3" id="KW-1185">Reference proteome</keyword>
<sequence length="502" mass="56108">MASELGLAPPAKRPTPSPTTITAIGDDLLLEIFLRLPSLPSLVRAALACRTFLDAVRSSPAFRRRFRALHQPQLLGFFIDSCRSNPFVPFRSRSDPDLAAAVRGADFLLTRLPEDSDSSPGWHIETCYGGCVVLVNLSTYQVAAYNPLTQALHLFPFPTTNGILVNALPEFIFLSEEDQEARMICVQHRNKPEQVPARLAVFSPATREWQILPWVETPQPSQPEDDEDSDPPFLPGTQLKGFVYWRHASKAYVLVLNTATMQFSRVDLPPFLEMDPTLLSVSLGHSKDGKLCLAVIETETLIVWLWRADDDGVEKWMQEGTFPLSTFVDDTKISAEDYTTVQIEDVIEGFVYVSTKYDGYTESLHSLCLETAKLNKLFDNKYTNTAHPYIMAWPPSLVGNKEDLENKVTGENVANDGPAGPEEAPSVLVTALRSYKEALINDDGAKVAEIESFLLSIEDEKKSLAAQLTTARDCILRISADIDGYRRRPERESQFPSAWFYI</sequence>